<dbReference type="InterPro" id="IPR045518">
    <property type="entry name" value="2EXR"/>
</dbReference>
<accession>A0A6A5TL58</accession>
<dbReference type="EMBL" id="ML977010">
    <property type="protein sequence ID" value="KAF1952449.1"/>
    <property type="molecule type" value="Genomic_DNA"/>
</dbReference>
<gene>
    <name evidence="2" type="ORF">CC80DRAFT_596543</name>
</gene>
<evidence type="ECO:0000259" key="1">
    <source>
        <dbReference type="Pfam" id="PF20150"/>
    </source>
</evidence>
<keyword evidence="3" id="KW-1185">Reference proteome</keyword>
<reference evidence="2" key="1">
    <citation type="journal article" date="2020" name="Stud. Mycol.">
        <title>101 Dothideomycetes genomes: a test case for predicting lifestyles and emergence of pathogens.</title>
        <authorList>
            <person name="Haridas S."/>
            <person name="Albert R."/>
            <person name="Binder M."/>
            <person name="Bloem J."/>
            <person name="Labutti K."/>
            <person name="Salamov A."/>
            <person name="Andreopoulos B."/>
            <person name="Baker S."/>
            <person name="Barry K."/>
            <person name="Bills G."/>
            <person name="Bluhm B."/>
            <person name="Cannon C."/>
            <person name="Castanera R."/>
            <person name="Culley D."/>
            <person name="Daum C."/>
            <person name="Ezra D."/>
            <person name="Gonzalez J."/>
            <person name="Henrissat B."/>
            <person name="Kuo A."/>
            <person name="Liang C."/>
            <person name="Lipzen A."/>
            <person name="Lutzoni F."/>
            <person name="Magnuson J."/>
            <person name="Mondo S."/>
            <person name="Nolan M."/>
            <person name="Ohm R."/>
            <person name="Pangilinan J."/>
            <person name="Park H.-J."/>
            <person name="Ramirez L."/>
            <person name="Alfaro M."/>
            <person name="Sun H."/>
            <person name="Tritt A."/>
            <person name="Yoshinaga Y."/>
            <person name="Zwiers L.-H."/>
            <person name="Turgeon B."/>
            <person name="Goodwin S."/>
            <person name="Spatafora J."/>
            <person name="Crous P."/>
            <person name="Grigoriev I."/>
        </authorList>
    </citation>
    <scope>NUCLEOTIDE SEQUENCE</scope>
    <source>
        <strain evidence="2">CBS 675.92</strain>
    </source>
</reference>
<dbReference type="OrthoDB" id="3513892at2759"/>
<dbReference type="AlphaFoldDB" id="A0A6A5TL58"/>
<evidence type="ECO:0000313" key="2">
    <source>
        <dbReference type="EMBL" id="KAF1952449.1"/>
    </source>
</evidence>
<evidence type="ECO:0000313" key="3">
    <source>
        <dbReference type="Proteomes" id="UP000800035"/>
    </source>
</evidence>
<organism evidence="2 3">
    <name type="scientific">Byssothecium circinans</name>
    <dbReference type="NCBI Taxonomy" id="147558"/>
    <lineage>
        <taxon>Eukaryota</taxon>
        <taxon>Fungi</taxon>
        <taxon>Dikarya</taxon>
        <taxon>Ascomycota</taxon>
        <taxon>Pezizomycotina</taxon>
        <taxon>Dothideomycetes</taxon>
        <taxon>Pleosporomycetidae</taxon>
        <taxon>Pleosporales</taxon>
        <taxon>Massarineae</taxon>
        <taxon>Massarinaceae</taxon>
        <taxon>Byssothecium</taxon>
    </lineage>
</organism>
<protein>
    <recommendedName>
        <fullName evidence="1">2EXR domain-containing protein</fullName>
    </recommendedName>
</protein>
<dbReference type="Pfam" id="PF20150">
    <property type="entry name" value="2EXR"/>
    <property type="match status" value="1"/>
</dbReference>
<sequence>MSISVLPKEIRLQIWALAYHDEAPRLVAFGPTGIQYPSQSPAPIVYNVCRESREETRFQARSLGHLIIVNTDPEADTDQKPKEKEKRPASCYEIICRYGKDVPFINDSASSPGALVFGQRETKGDAASHSDSILSYIDESNRKLITTVALQLPSSPAAIELWATAKSPSDKVVKLRNLSKIVFVARAFHCLGKEEKAKLARLPGMIIGDYMDILYWQRLVGGSMKRRNGNTNVEADLAILKKGALHVLKRWDWQHWEEADMKNRHAMFVKDIPEFTRAMERCAIASDSAASTDKA</sequence>
<feature type="domain" description="2EXR" evidence="1">
    <location>
        <begin position="6"/>
        <end position="61"/>
    </location>
</feature>
<name>A0A6A5TL58_9PLEO</name>
<proteinExistence type="predicted"/>
<dbReference type="Proteomes" id="UP000800035">
    <property type="component" value="Unassembled WGS sequence"/>
</dbReference>